<name>A0AAD9P4A3_RIDPI</name>
<evidence type="ECO:0000313" key="1">
    <source>
        <dbReference type="EMBL" id="KAK2187870.1"/>
    </source>
</evidence>
<dbReference type="EMBL" id="JAODUO010000152">
    <property type="protein sequence ID" value="KAK2187870.1"/>
    <property type="molecule type" value="Genomic_DNA"/>
</dbReference>
<proteinExistence type="predicted"/>
<comment type="caution">
    <text evidence="1">The sequence shown here is derived from an EMBL/GenBank/DDBJ whole genome shotgun (WGS) entry which is preliminary data.</text>
</comment>
<protein>
    <submittedName>
        <fullName evidence="1">Uncharacterized protein</fullName>
    </submittedName>
</protein>
<reference evidence="1" key="1">
    <citation type="journal article" date="2023" name="Mol. Biol. Evol.">
        <title>Third-Generation Sequencing Reveals the Adaptive Role of the Epigenome in Three Deep-Sea Polychaetes.</title>
        <authorList>
            <person name="Perez M."/>
            <person name="Aroh O."/>
            <person name="Sun Y."/>
            <person name="Lan Y."/>
            <person name="Juniper S.K."/>
            <person name="Young C.R."/>
            <person name="Angers B."/>
            <person name="Qian P.Y."/>
        </authorList>
    </citation>
    <scope>NUCLEOTIDE SEQUENCE</scope>
    <source>
        <strain evidence="1">R07B-5</strain>
    </source>
</reference>
<gene>
    <name evidence="1" type="ORF">NP493_152g01021</name>
</gene>
<accession>A0AAD9P4A3</accession>
<sequence length="129" mass="14430">MRVFKEIYLPGHLSGLSQRLVFVDLKPHIQHLLLLRAVVEQLDLTCAPVNLPLLGFPLLLSLEVGQLLGEMEREVGHLHEVFVALVVYLSIHQHVGIGRTCICRGVIALHATSATKCLLDVIQSYLQHR</sequence>
<dbReference type="Proteomes" id="UP001209878">
    <property type="component" value="Unassembled WGS sequence"/>
</dbReference>
<dbReference type="AlphaFoldDB" id="A0AAD9P4A3"/>
<evidence type="ECO:0000313" key="2">
    <source>
        <dbReference type="Proteomes" id="UP001209878"/>
    </source>
</evidence>
<keyword evidence="2" id="KW-1185">Reference proteome</keyword>
<organism evidence="1 2">
    <name type="scientific">Ridgeia piscesae</name>
    <name type="common">Tubeworm</name>
    <dbReference type="NCBI Taxonomy" id="27915"/>
    <lineage>
        <taxon>Eukaryota</taxon>
        <taxon>Metazoa</taxon>
        <taxon>Spiralia</taxon>
        <taxon>Lophotrochozoa</taxon>
        <taxon>Annelida</taxon>
        <taxon>Polychaeta</taxon>
        <taxon>Sedentaria</taxon>
        <taxon>Canalipalpata</taxon>
        <taxon>Sabellida</taxon>
        <taxon>Siboglinidae</taxon>
        <taxon>Ridgeia</taxon>
    </lineage>
</organism>